<dbReference type="Proteomes" id="UP000600101">
    <property type="component" value="Unassembled WGS sequence"/>
</dbReference>
<reference evidence="1" key="1">
    <citation type="submission" date="2020-08" db="EMBL/GenBank/DDBJ databases">
        <authorList>
            <person name="Hu Y."/>
            <person name="Nguyen S.V."/>
            <person name="Li F."/>
            <person name="Fanning S."/>
        </authorList>
    </citation>
    <scope>NUCLEOTIDE SEQUENCE</scope>
    <source>
        <strain evidence="1">SYSU D8009</strain>
    </source>
</reference>
<keyword evidence="2" id="KW-1185">Reference proteome</keyword>
<accession>A0A9X0R2I1</accession>
<evidence type="ECO:0000313" key="2">
    <source>
        <dbReference type="Proteomes" id="UP000600101"/>
    </source>
</evidence>
<name>A0A9X0R2I1_9PROT</name>
<sequence>MQGRGLLVTAGARTMALPEVPTLAEAAECVPALGLEPADDSPEVPGALIRADTACWAEVMRRAHIQSG</sequence>
<organism evidence="1 2">
    <name type="scientific">Siccirubricoccus deserti</name>
    <dbReference type="NCBI Taxonomy" id="2013562"/>
    <lineage>
        <taxon>Bacteria</taxon>
        <taxon>Pseudomonadati</taxon>
        <taxon>Pseudomonadota</taxon>
        <taxon>Alphaproteobacteria</taxon>
        <taxon>Acetobacterales</taxon>
        <taxon>Roseomonadaceae</taxon>
        <taxon>Siccirubricoccus</taxon>
    </lineage>
</organism>
<proteinExistence type="predicted"/>
<protein>
    <submittedName>
        <fullName evidence="1">Uncharacterized protein</fullName>
    </submittedName>
</protein>
<dbReference type="EMBL" id="JACOMF010000031">
    <property type="protein sequence ID" value="MBC4017603.1"/>
    <property type="molecule type" value="Genomic_DNA"/>
</dbReference>
<comment type="caution">
    <text evidence="1">The sequence shown here is derived from an EMBL/GenBank/DDBJ whole genome shotgun (WGS) entry which is preliminary data.</text>
</comment>
<dbReference type="RefSeq" id="WP_186772363.1">
    <property type="nucleotide sequence ID" value="NZ_JACOMF010000031.1"/>
</dbReference>
<evidence type="ECO:0000313" key="1">
    <source>
        <dbReference type="EMBL" id="MBC4017603.1"/>
    </source>
</evidence>
<gene>
    <name evidence="1" type="ORF">H7965_20035</name>
</gene>
<dbReference type="AlphaFoldDB" id="A0A9X0R2I1"/>